<evidence type="ECO:0008006" key="3">
    <source>
        <dbReference type="Google" id="ProtNLM"/>
    </source>
</evidence>
<evidence type="ECO:0000313" key="2">
    <source>
        <dbReference type="Proteomes" id="UP001202328"/>
    </source>
</evidence>
<dbReference type="PANTHER" id="PTHR47165:SF4">
    <property type="entry name" value="OS03G0429900 PROTEIN"/>
    <property type="match status" value="1"/>
</dbReference>
<feature type="non-terminal residue" evidence="1">
    <location>
        <position position="260"/>
    </location>
</feature>
<organism evidence="1 2">
    <name type="scientific">Papaver atlanticum</name>
    <dbReference type="NCBI Taxonomy" id="357466"/>
    <lineage>
        <taxon>Eukaryota</taxon>
        <taxon>Viridiplantae</taxon>
        <taxon>Streptophyta</taxon>
        <taxon>Embryophyta</taxon>
        <taxon>Tracheophyta</taxon>
        <taxon>Spermatophyta</taxon>
        <taxon>Magnoliopsida</taxon>
        <taxon>Ranunculales</taxon>
        <taxon>Papaveraceae</taxon>
        <taxon>Papaveroideae</taxon>
        <taxon>Papaver</taxon>
    </lineage>
</organism>
<dbReference type="PANTHER" id="PTHR47165">
    <property type="entry name" value="OS03G0429900 PROTEIN"/>
    <property type="match status" value="1"/>
</dbReference>
<dbReference type="InterPro" id="IPR012340">
    <property type="entry name" value="NA-bd_OB-fold"/>
</dbReference>
<evidence type="ECO:0000313" key="1">
    <source>
        <dbReference type="EMBL" id="KAI3879912.1"/>
    </source>
</evidence>
<reference evidence="1" key="1">
    <citation type="submission" date="2022-04" db="EMBL/GenBank/DDBJ databases">
        <title>A functionally conserved STORR gene fusion in Papaver species that diverged 16.8 million years ago.</title>
        <authorList>
            <person name="Catania T."/>
        </authorList>
    </citation>
    <scope>NUCLEOTIDE SEQUENCE</scope>
    <source>
        <strain evidence="1">S-188037</strain>
    </source>
</reference>
<gene>
    <name evidence="1" type="ORF">MKW98_018151</name>
</gene>
<name>A0AAD4SAJ7_9MAGN</name>
<proteinExistence type="predicted"/>
<sequence length="260" mass="29992">LLTLMYCNITSAISFCTTPASRVFVDLDAQQVRDFKTKLTSDPVEVGKVELKEDNPNKSMVTLFDLTDMMQYECNKDKTFYFEETVVGMADGKDWYYIACSKCYKRIDGHDSCSKCGPDFREAIPCDRWSENVTFTVIGHNAEKMLKYTAEEHVEYEAQCEKVNEPGKAVRVFDRIMNETFVFKVSISEYNISNQSDNFKVLKVCRKASDELESGTYPDKGGKRGATRELEWLAPRTPQKPKLDRHDQRIKVLKKYNQLI</sequence>
<keyword evidence="2" id="KW-1185">Reference proteome</keyword>
<dbReference type="Proteomes" id="UP001202328">
    <property type="component" value="Unassembled WGS sequence"/>
</dbReference>
<comment type="caution">
    <text evidence="1">The sequence shown here is derived from an EMBL/GenBank/DDBJ whole genome shotgun (WGS) entry which is preliminary data.</text>
</comment>
<dbReference type="SUPFAM" id="SSF50249">
    <property type="entry name" value="Nucleic acid-binding proteins"/>
    <property type="match status" value="1"/>
</dbReference>
<dbReference type="AlphaFoldDB" id="A0AAD4SAJ7"/>
<accession>A0AAD4SAJ7</accession>
<dbReference type="Gene3D" id="2.40.50.140">
    <property type="entry name" value="Nucleic acid-binding proteins"/>
    <property type="match status" value="1"/>
</dbReference>
<protein>
    <recommendedName>
        <fullName evidence="3">Replication factor A C-terminal domain-containing protein</fullName>
    </recommendedName>
</protein>
<dbReference type="EMBL" id="JAJJMB010012240">
    <property type="protein sequence ID" value="KAI3879912.1"/>
    <property type="molecule type" value="Genomic_DNA"/>
</dbReference>